<proteinExistence type="predicted"/>
<comment type="caution">
    <text evidence="2">The sequence shown here is derived from an EMBL/GenBank/DDBJ whole genome shotgun (WGS) entry which is preliminary data.</text>
</comment>
<keyword evidence="3" id="KW-1185">Reference proteome</keyword>
<evidence type="ECO:0000259" key="1">
    <source>
        <dbReference type="Pfam" id="PF06568"/>
    </source>
</evidence>
<feature type="domain" description="YjiS-like" evidence="1">
    <location>
        <begin position="17"/>
        <end position="49"/>
    </location>
</feature>
<accession>A0ABW7I4J5</accession>
<dbReference type="RefSeq" id="WP_377168349.1">
    <property type="nucleotide sequence ID" value="NZ_JBHTJC010000001.1"/>
</dbReference>
<dbReference type="Pfam" id="PF06568">
    <property type="entry name" value="YjiS-like"/>
    <property type="match status" value="1"/>
</dbReference>
<evidence type="ECO:0000313" key="2">
    <source>
        <dbReference type="EMBL" id="MFH0253097.1"/>
    </source>
</evidence>
<dbReference type="Proteomes" id="UP001607157">
    <property type="component" value="Unassembled WGS sequence"/>
</dbReference>
<organism evidence="2 3">
    <name type="scientific">Roseovarius aquimarinus</name>
    <dbReference type="NCBI Taxonomy" id="1229156"/>
    <lineage>
        <taxon>Bacteria</taxon>
        <taxon>Pseudomonadati</taxon>
        <taxon>Pseudomonadota</taxon>
        <taxon>Alphaproteobacteria</taxon>
        <taxon>Rhodobacterales</taxon>
        <taxon>Roseobacteraceae</taxon>
        <taxon>Roseovarius</taxon>
    </lineage>
</organism>
<dbReference type="EMBL" id="JBIHMM010000001">
    <property type="protein sequence ID" value="MFH0253097.1"/>
    <property type="molecule type" value="Genomic_DNA"/>
</dbReference>
<gene>
    <name evidence="2" type="ORF">ACGRVM_04285</name>
</gene>
<sequence length="69" mass="7654">MTSLSRTRPVSIGALPRIKDALVLARSRRALADLDAAALEDVGLGRAEALREARRPIWDMPCGWPRCRK</sequence>
<dbReference type="InterPro" id="IPR009506">
    <property type="entry name" value="YjiS-like"/>
</dbReference>
<evidence type="ECO:0000313" key="3">
    <source>
        <dbReference type="Proteomes" id="UP001607157"/>
    </source>
</evidence>
<reference evidence="2 3" key="1">
    <citation type="submission" date="2024-10" db="EMBL/GenBank/DDBJ databases">
        <authorList>
            <person name="Yang X.-N."/>
        </authorList>
    </citation>
    <scope>NUCLEOTIDE SEQUENCE [LARGE SCALE GENOMIC DNA]</scope>
    <source>
        <strain evidence="2 3">CAU 1059</strain>
    </source>
</reference>
<name>A0ABW7I4J5_9RHOB</name>
<protein>
    <submittedName>
        <fullName evidence="2">DUF1127 domain-containing protein</fullName>
    </submittedName>
</protein>